<dbReference type="Gene3D" id="3.40.50.150">
    <property type="entry name" value="Vaccinia Virus protein VP39"/>
    <property type="match status" value="1"/>
</dbReference>
<comment type="caution">
    <text evidence="2">The sequence shown here is derived from an EMBL/GenBank/DDBJ whole genome shotgun (WGS) entry which is preliminary data.</text>
</comment>
<keyword evidence="3" id="KW-1185">Reference proteome</keyword>
<evidence type="ECO:0000259" key="1">
    <source>
        <dbReference type="Pfam" id="PF13649"/>
    </source>
</evidence>
<name>A0A9N8ZQD6_9GLOM</name>
<dbReference type="Proteomes" id="UP000789570">
    <property type="component" value="Unassembled WGS sequence"/>
</dbReference>
<dbReference type="SUPFAM" id="SSF53335">
    <property type="entry name" value="S-adenosyl-L-methionine-dependent methyltransferases"/>
    <property type="match status" value="1"/>
</dbReference>
<evidence type="ECO:0000313" key="3">
    <source>
        <dbReference type="Proteomes" id="UP000789570"/>
    </source>
</evidence>
<gene>
    <name evidence="2" type="ORF">FCALED_LOCUS3864</name>
</gene>
<dbReference type="InterPro" id="IPR041698">
    <property type="entry name" value="Methyltransf_25"/>
</dbReference>
<accession>A0A9N8ZQD6</accession>
<organism evidence="2 3">
    <name type="scientific">Funneliformis caledonium</name>
    <dbReference type="NCBI Taxonomy" id="1117310"/>
    <lineage>
        <taxon>Eukaryota</taxon>
        <taxon>Fungi</taxon>
        <taxon>Fungi incertae sedis</taxon>
        <taxon>Mucoromycota</taxon>
        <taxon>Glomeromycotina</taxon>
        <taxon>Glomeromycetes</taxon>
        <taxon>Glomerales</taxon>
        <taxon>Glomeraceae</taxon>
        <taxon>Funneliformis</taxon>
    </lineage>
</organism>
<reference evidence="2" key="1">
    <citation type="submission" date="2021-06" db="EMBL/GenBank/DDBJ databases">
        <authorList>
            <person name="Kallberg Y."/>
            <person name="Tangrot J."/>
            <person name="Rosling A."/>
        </authorList>
    </citation>
    <scope>NUCLEOTIDE SEQUENCE</scope>
    <source>
        <strain evidence="2">UK204</strain>
    </source>
</reference>
<dbReference type="AlphaFoldDB" id="A0A9N8ZQD6"/>
<proteinExistence type="predicted"/>
<dbReference type="Pfam" id="PF13649">
    <property type="entry name" value="Methyltransf_25"/>
    <property type="match status" value="1"/>
</dbReference>
<dbReference type="InterPro" id="IPR029063">
    <property type="entry name" value="SAM-dependent_MTases_sf"/>
</dbReference>
<dbReference type="PANTHER" id="PTHR43591">
    <property type="entry name" value="METHYLTRANSFERASE"/>
    <property type="match status" value="1"/>
</dbReference>
<protein>
    <submittedName>
        <fullName evidence="2">14677_t:CDS:1</fullName>
    </submittedName>
</protein>
<dbReference type="EMBL" id="CAJVPQ010000708">
    <property type="protein sequence ID" value="CAG8504240.1"/>
    <property type="molecule type" value="Genomic_DNA"/>
</dbReference>
<dbReference type="CDD" id="cd02440">
    <property type="entry name" value="AdoMet_MTases"/>
    <property type="match status" value="1"/>
</dbReference>
<evidence type="ECO:0000313" key="2">
    <source>
        <dbReference type="EMBL" id="CAG8504240.1"/>
    </source>
</evidence>
<sequence>MGNKLSISRKLKQKETFEGNYIIKINELQIDRIQQMHHILKSGFNNTNFYAPLTRDLLRGIEVLDVGAGPGTWIFDMSSEFPKSQFTGVEIQSFMLPTIHPSNTKFIKKDILQGIPFPPNSFDFIHMRNMTLCFTEEQYEIIIKGLVDLLKPNGYLELSEPEMASLNMGPISQIISNEMIKFLSSRSMNPFINEKLHELLEKSGLKHVTRQDVLLPTSELDGKVGALYGHIIFSGLLGLKDILAKQMKLTKNEINSLLDGYLQETKTTRMYNKYTRAYGKKIINDIV</sequence>
<feature type="domain" description="Methyltransferase" evidence="1">
    <location>
        <begin position="63"/>
        <end position="154"/>
    </location>
</feature>
<dbReference type="OrthoDB" id="2013972at2759"/>